<dbReference type="Pfam" id="PF18052">
    <property type="entry name" value="Rx_N"/>
    <property type="match status" value="1"/>
</dbReference>
<keyword evidence="8" id="KW-1185">Reference proteome</keyword>
<evidence type="ECO:0000256" key="4">
    <source>
        <dbReference type="ARBA" id="ARBA00022741"/>
    </source>
</evidence>
<reference evidence="7" key="1">
    <citation type="submission" date="2022-08" db="EMBL/GenBank/DDBJ databases">
        <authorList>
            <person name="Marques A."/>
        </authorList>
    </citation>
    <scope>NUCLEOTIDE SEQUENCE</scope>
    <source>
        <strain evidence="7">RhyPub2mFocal</strain>
        <tissue evidence="7">Leaves</tissue>
    </source>
</reference>
<dbReference type="Gene3D" id="1.20.5.4130">
    <property type="match status" value="1"/>
</dbReference>
<keyword evidence="3" id="KW-0677">Repeat</keyword>
<dbReference type="GO" id="GO:0006952">
    <property type="term" value="P:defense response"/>
    <property type="evidence" value="ECO:0007669"/>
    <property type="project" value="UniProtKB-KW"/>
</dbReference>
<evidence type="ECO:0000256" key="3">
    <source>
        <dbReference type="ARBA" id="ARBA00022737"/>
    </source>
</evidence>
<comment type="caution">
    <text evidence="7">The sequence shown here is derived from an EMBL/GenBank/DDBJ whole genome shotgun (WGS) entry which is preliminary data.</text>
</comment>
<feature type="domain" description="Disease resistance N-terminal" evidence="6">
    <location>
        <begin position="8"/>
        <end position="78"/>
    </location>
</feature>
<keyword evidence="2" id="KW-0433">Leucine-rich repeat</keyword>
<organism evidence="7 8">
    <name type="scientific">Rhynchospora pubera</name>
    <dbReference type="NCBI Taxonomy" id="906938"/>
    <lineage>
        <taxon>Eukaryota</taxon>
        <taxon>Viridiplantae</taxon>
        <taxon>Streptophyta</taxon>
        <taxon>Embryophyta</taxon>
        <taxon>Tracheophyta</taxon>
        <taxon>Spermatophyta</taxon>
        <taxon>Magnoliopsida</taxon>
        <taxon>Liliopsida</taxon>
        <taxon>Poales</taxon>
        <taxon>Cyperaceae</taxon>
        <taxon>Cyperoideae</taxon>
        <taxon>Rhynchosporeae</taxon>
        <taxon>Rhynchospora</taxon>
    </lineage>
</organism>
<dbReference type="InterPro" id="IPR041118">
    <property type="entry name" value="Rx_N"/>
</dbReference>
<proteinExistence type="inferred from homology"/>
<keyword evidence="5" id="KW-0611">Plant defense</keyword>
<gene>
    <name evidence="7" type="ORF">LUZ62_082738</name>
</gene>
<evidence type="ECO:0000256" key="5">
    <source>
        <dbReference type="ARBA" id="ARBA00022821"/>
    </source>
</evidence>
<name>A0AAV8BYL9_9POAL</name>
<dbReference type="GO" id="GO:0000166">
    <property type="term" value="F:nucleotide binding"/>
    <property type="evidence" value="ECO:0007669"/>
    <property type="project" value="UniProtKB-KW"/>
</dbReference>
<evidence type="ECO:0000256" key="1">
    <source>
        <dbReference type="ARBA" id="ARBA00008894"/>
    </source>
</evidence>
<evidence type="ECO:0000313" key="7">
    <source>
        <dbReference type="EMBL" id="KAJ4748333.1"/>
    </source>
</evidence>
<dbReference type="CDD" id="cd14798">
    <property type="entry name" value="RX-CC_like"/>
    <property type="match status" value="1"/>
</dbReference>
<dbReference type="EMBL" id="JAMFTS010000005">
    <property type="protein sequence ID" value="KAJ4748333.1"/>
    <property type="molecule type" value="Genomic_DNA"/>
</dbReference>
<comment type="similarity">
    <text evidence="1">Belongs to the disease resistance NB-LRR family.</text>
</comment>
<evidence type="ECO:0000256" key="2">
    <source>
        <dbReference type="ARBA" id="ARBA00022614"/>
    </source>
</evidence>
<protein>
    <submittedName>
        <fullName evidence="7">Disease resistance protein RPM1</fullName>
    </submittedName>
</protein>
<evidence type="ECO:0000313" key="8">
    <source>
        <dbReference type="Proteomes" id="UP001140206"/>
    </source>
</evidence>
<keyword evidence="4" id="KW-0547">Nucleotide-binding</keyword>
<dbReference type="AlphaFoldDB" id="A0AAV8BYL9"/>
<accession>A0AAV8BYL9</accession>
<dbReference type="Proteomes" id="UP001140206">
    <property type="component" value="Chromosome 5"/>
</dbReference>
<dbReference type="InterPro" id="IPR038005">
    <property type="entry name" value="RX-like_CC"/>
</dbReference>
<evidence type="ECO:0000259" key="6">
    <source>
        <dbReference type="Pfam" id="PF18052"/>
    </source>
</evidence>
<sequence length="159" mass="19184">MIKEYGGKEAEALAEMGDKIMVLTDRLEWLKTFIRDADQKRRSNQNPFVAVWVRQTRDVAFQVEDVIDEYLRKSFLAEMDRSNYWNGFFKCITDPITQNKKKKKRERERERDEKEKKLKSCMVKKHFFFFKKERGLCHPIFYEIKDACGFEPLISWRPA</sequence>